<dbReference type="EMBL" id="JARLKY010000050">
    <property type="protein sequence ID" value="MEC0229364.1"/>
    <property type="molecule type" value="Genomic_DNA"/>
</dbReference>
<proteinExistence type="predicted"/>
<name>A0ABU6G6U3_9BACL</name>
<evidence type="ECO:0000256" key="1">
    <source>
        <dbReference type="SAM" id="SignalP"/>
    </source>
</evidence>
<dbReference type="RefSeq" id="WP_326073428.1">
    <property type="nucleotide sequence ID" value="NZ_JARLKY010000050.1"/>
</dbReference>
<keyword evidence="1" id="KW-0732">Signal</keyword>
<gene>
    <name evidence="2" type="ORF">P4I72_19750</name>
</gene>
<evidence type="ECO:0000313" key="2">
    <source>
        <dbReference type="EMBL" id="MEC0229364.1"/>
    </source>
</evidence>
<sequence length="315" mass="34843">MLLVGILAVGTLSSSAFAQSSNINEKSLDDRYKNALAAGFSEEDAKFKVAFGDKFRRNTQHLDFRGITPVTDEYVLLNKSEYRQKLLAADKAALLHEIISVTKAYTTGFDELKKKYETEKKKDPSLNKVTYTYPDGSFISVFSKDEIQTNKDNLEPNYTPHHSGPWNSAVDVGNSVIDTNNSWTSTVEWQFSNGTSFSKVKGILYWTSDMGSTSAYTDNTATRTGVDGSESADGIIDFSWSSNGNSPTTTATGWNQYITGWRDVTWKIGGSASASFEASYFGISVSATYNHIFHQYGIIEVEGAGQRYAYAGRYQ</sequence>
<organism evidence="2 3">
    <name type="scientific">Paenibacillus alba</name>
    <dbReference type="NCBI Taxonomy" id="1197127"/>
    <lineage>
        <taxon>Bacteria</taxon>
        <taxon>Bacillati</taxon>
        <taxon>Bacillota</taxon>
        <taxon>Bacilli</taxon>
        <taxon>Bacillales</taxon>
        <taxon>Paenibacillaceae</taxon>
        <taxon>Paenibacillus</taxon>
    </lineage>
</organism>
<reference evidence="2 3" key="1">
    <citation type="submission" date="2023-03" db="EMBL/GenBank/DDBJ databases">
        <title>Bacillus Genome Sequencing.</title>
        <authorList>
            <person name="Dunlap C."/>
        </authorList>
    </citation>
    <scope>NUCLEOTIDE SEQUENCE [LARGE SCALE GENOMIC DNA]</scope>
    <source>
        <strain evidence="2 3">BD-533</strain>
    </source>
</reference>
<keyword evidence="3" id="KW-1185">Reference proteome</keyword>
<feature type="chain" id="PRO_5047141465" evidence="1">
    <location>
        <begin position="19"/>
        <end position="315"/>
    </location>
</feature>
<dbReference type="Proteomes" id="UP001338137">
    <property type="component" value="Unassembled WGS sequence"/>
</dbReference>
<evidence type="ECO:0000313" key="3">
    <source>
        <dbReference type="Proteomes" id="UP001338137"/>
    </source>
</evidence>
<comment type="caution">
    <text evidence="2">The sequence shown here is derived from an EMBL/GenBank/DDBJ whole genome shotgun (WGS) entry which is preliminary data.</text>
</comment>
<protein>
    <submittedName>
        <fullName evidence="2">Uncharacterized protein</fullName>
    </submittedName>
</protein>
<accession>A0ABU6G6U3</accession>
<feature type="signal peptide" evidence="1">
    <location>
        <begin position="1"/>
        <end position="18"/>
    </location>
</feature>